<protein>
    <submittedName>
        <fullName evidence="3">Acyl-CoA esterase</fullName>
    </submittedName>
</protein>
<dbReference type="AlphaFoldDB" id="A0A0U2X0H3"/>
<dbReference type="InterPro" id="IPR029058">
    <property type="entry name" value="AB_hydrolase_fold"/>
</dbReference>
<name>A0A0U2X0H3_9GAMM</name>
<dbReference type="KEGG" id="prr:AT705_02410"/>
<accession>A0A0U2X0H3</accession>
<evidence type="ECO:0000313" key="4">
    <source>
        <dbReference type="Proteomes" id="UP000069015"/>
    </source>
</evidence>
<dbReference type="Pfam" id="PF00561">
    <property type="entry name" value="Abhydrolase_1"/>
    <property type="match status" value="1"/>
</dbReference>
<keyword evidence="1" id="KW-0378">Hydrolase</keyword>
<dbReference type="RefSeq" id="WP_058795326.1">
    <property type="nucleotide sequence ID" value="NZ_CP013611.1"/>
</dbReference>
<evidence type="ECO:0000313" key="3">
    <source>
        <dbReference type="EMBL" id="ALU41876.1"/>
    </source>
</evidence>
<dbReference type="SUPFAM" id="SSF53474">
    <property type="entry name" value="alpha/beta-Hydrolases"/>
    <property type="match status" value="1"/>
</dbReference>
<gene>
    <name evidence="3" type="ORF">AT705_02410</name>
</gene>
<dbReference type="PANTHER" id="PTHR46118">
    <property type="entry name" value="PROTEIN ABHD11"/>
    <property type="match status" value="1"/>
</dbReference>
<organism evidence="3 4">
    <name type="scientific">Pseudoalteromonas rubra</name>
    <dbReference type="NCBI Taxonomy" id="43658"/>
    <lineage>
        <taxon>Bacteria</taxon>
        <taxon>Pseudomonadati</taxon>
        <taxon>Pseudomonadota</taxon>
        <taxon>Gammaproteobacteria</taxon>
        <taxon>Alteromonadales</taxon>
        <taxon>Pseudoalteromonadaceae</taxon>
        <taxon>Pseudoalteromonas</taxon>
    </lineage>
</organism>
<evidence type="ECO:0000259" key="2">
    <source>
        <dbReference type="Pfam" id="PF00561"/>
    </source>
</evidence>
<dbReference type="PRINTS" id="PR00111">
    <property type="entry name" value="ABHYDROLASE"/>
</dbReference>
<dbReference type="Proteomes" id="UP000069015">
    <property type="component" value="Chromosome 1"/>
</dbReference>
<dbReference type="PRINTS" id="PR00412">
    <property type="entry name" value="EPOXHYDRLASE"/>
</dbReference>
<proteinExistence type="predicted"/>
<dbReference type="InterPro" id="IPR000639">
    <property type="entry name" value="Epox_hydrolase-like"/>
</dbReference>
<dbReference type="InterPro" id="IPR000073">
    <property type="entry name" value="AB_hydrolase_1"/>
</dbReference>
<evidence type="ECO:0000256" key="1">
    <source>
        <dbReference type="ARBA" id="ARBA00022801"/>
    </source>
</evidence>
<feature type="domain" description="AB hydrolase-1" evidence="2">
    <location>
        <begin position="17"/>
        <end position="245"/>
    </location>
</feature>
<dbReference type="GO" id="GO:0016787">
    <property type="term" value="F:hydrolase activity"/>
    <property type="evidence" value="ECO:0007669"/>
    <property type="project" value="UniProtKB-KW"/>
</dbReference>
<reference evidence="3 4" key="1">
    <citation type="submission" date="2015-12" db="EMBL/GenBank/DDBJ databases">
        <title>Complete genome sequence of Pseudoalteromonas rubra SCSIO 6842, harboring a conjugative plasmid.</title>
        <authorList>
            <person name="Li B."/>
            <person name="Wang X."/>
        </authorList>
    </citation>
    <scope>NUCLEOTIDE SEQUENCE [LARGE SCALE GENOMIC DNA]</scope>
    <source>
        <strain evidence="3 4">SCSIO 6842</strain>
    </source>
</reference>
<sequence>MLLNYKLSGQPLGRAEPVVLLHGLFGSLENLNIIARALSESFTVINLDLRNHGQSFKSDVMDYTSMAQDVLNLLNHLKITQAHLVGHSMGGKVAMQVAMLDERKINKLVVLDIAPVDYHPRHDTIIRALNAVATAQVSSRAEADAIMQTYIEEQGVRGFLLKSLAKNEQGQLEWRFNLSVIEANYNKIISNINTTHSCLCDTLFLKGNNSDYIEAQHRDAIMQSFSNARAKIIQGAGHWLHAEKPQAVNRSIIDFIQ</sequence>
<dbReference type="PANTHER" id="PTHR46118:SF4">
    <property type="entry name" value="PROTEIN ABHD11"/>
    <property type="match status" value="1"/>
</dbReference>
<dbReference type="Gene3D" id="3.40.50.1820">
    <property type="entry name" value="alpha/beta hydrolase"/>
    <property type="match status" value="1"/>
</dbReference>
<dbReference type="EMBL" id="CP013611">
    <property type="protein sequence ID" value="ALU41876.1"/>
    <property type="molecule type" value="Genomic_DNA"/>
</dbReference>